<dbReference type="Proteomes" id="UP000237246">
    <property type="component" value="Unassembled WGS sequence"/>
</dbReference>
<comment type="caution">
    <text evidence="2">The sequence shown here is derived from an EMBL/GenBank/DDBJ whole genome shotgun (WGS) entry which is preliminary data.</text>
</comment>
<dbReference type="AlphaFoldDB" id="A0A2P4SXR5"/>
<keyword evidence="3" id="KW-1185">Reference proteome</keyword>
<sequence length="103" mass="10930">MECIVGTNSAGSGTEYGVAVKGCDSIRRDNVQSTVRLQLNDLRAEDTGVYYCAPKLLLVVVMVLLVLVVVVSTLVGSLSLLLSSSQAQPRVGTHLCVWGRAAH</sequence>
<evidence type="ECO:0008006" key="4">
    <source>
        <dbReference type="Google" id="ProtNLM"/>
    </source>
</evidence>
<protein>
    <recommendedName>
        <fullName evidence="4">Immunoglobulin V-set domain-containing protein</fullName>
    </recommendedName>
</protein>
<accession>A0A2P4SXR5</accession>
<dbReference type="Gene3D" id="2.60.40.10">
    <property type="entry name" value="Immunoglobulins"/>
    <property type="match status" value="1"/>
</dbReference>
<dbReference type="PANTHER" id="PTHR23266">
    <property type="entry name" value="IMMUNOGLOBULIN HEAVY CHAIN"/>
    <property type="match status" value="1"/>
</dbReference>
<keyword evidence="1" id="KW-1133">Transmembrane helix</keyword>
<dbReference type="EMBL" id="PPHD01017416">
    <property type="protein sequence ID" value="POI28907.1"/>
    <property type="molecule type" value="Genomic_DNA"/>
</dbReference>
<evidence type="ECO:0000313" key="2">
    <source>
        <dbReference type="EMBL" id="POI28907.1"/>
    </source>
</evidence>
<evidence type="ECO:0000313" key="3">
    <source>
        <dbReference type="Proteomes" id="UP000237246"/>
    </source>
</evidence>
<dbReference type="InterPro" id="IPR013783">
    <property type="entry name" value="Ig-like_fold"/>
</dbReference>
<keyword evidence="1" id="KW-0472">Membrane</keyword>
<evidence type="ECO:0000256" key="1">
    <source>
        <dbReference type="SAM" id="Phobius"/>
    </source>
</evidence>
<gene>
    <name evidence="2" type="ORF">CIB84_007343</name>
</gene>
<dbReference type="InterPro" id="IPR036179">
    <property type="entry name" value="Ig-like_dom_sf"/>
</dbReference>
<proteinExistence type="predicted"/>
<dbReference type="InterPro" id="IPR050199">
    <property type="entry name" value="IgHV"/>
</dbReference>
<feature type="transmembrane region" description="Helical" evidence="1">
    <location>
        <begin position="56"/>
        <end position="82"/>
    </location>
</feature>
<dbReference type="OrthoDB" id="9118738at2759"/>
<dbReference type="SUPFAM" id="SSF48726">
    <property type="entry name" value="Immunoglobulin"/>
    <property type="match status" value="1"/>
</dbReference>
<keyword evidence="1" id="KW-0812">Transmembrane</keyword>
<name>A0A2P4SXR5_BAMTH</name>
<reference evidence="2 3" key="1">
    <citation type="submission" date="2018-01" db="EMBL/GenBank/DDBJ databases">
        <title>Comparison of the Chinese Bamboo Partridge and Red Junglefowl genome sequences highlights the importance of demography in genome evolution.</title>
        <authorList>
            <person name="Tiley G.P."/>
            <person name="Kimball R.T."/>
            <person name="Braun E.L."/>
            <person name="Burleigh J.G."/>
        </authorList>
    </citation>
    <scope>NUCLEOTIDE SEQUENCE [LARGE SCALE GENOMIC DNA]</scope>
    <source>
        <strain evidence="2">RTK389</strain>
        <tissue evidence="2">Blood</tissue>
    </source>
</reference>
<organism evidence="2 3">
    <name type="scientific">Bambusicola thoracicus</name>
    <name type="common">Chinese bamboo-partridge</name>
    <name type="synonym">Perdix thoracica</name>
    <dbReference type="NCBI Taxonomy" id="9083"/>
    <lineage>
        <taxon>Eukaryota</taxon>
        <taxon>Metazoa</taxon>
        <taxon>Chordata</taxon>
        <taxon>Craniata</taxon>
        <taxon>Vertebrata</taxon>
        <taxon>Euteleostomi</taxon>
        <taxon>Archelosauria</taxon>
        <taxon>Archosauria</taxon>
        <taxon>Dinosauria</taxon>
        <taxon>Saurischia</taxon>
        <taxon>Theropoda</taxon>
        <taxon>Coelurosauria</taxon>
        <taxon>Aves</taxon>
        <taxon>Neognathae</taxon>
        <taxon>Galloanserae</taxon>
        <taxon>Galliformes</taxon>
        <taxon>Phasianidae</taxon>
        <taxon>Perdicinae</taxon>
        <taxon>Bambusicola</taxon>
    </lineage>
</organism>